<dbReference type="GO" id="GO:0004519">
    <property type="term" value="F:endonuclease activity"/>
    <property type="evidence" value="ECO:0007669"/>
    <property type="project" value="InterPro"/>
</dbReference>
<evidence type="ECO:0000313" key="3">
    <source>
        <dbReference type="EMBL" id="KKN35014.1"/>
    </source>
</evidence>
<dbReference type="Gene3D" id="3.30.420.280">
    <property type="match status" value="1"/>
</dbReference>
<sequence>MDPRRALEELATRKANRRLFNEYAKPYDHTLPFGGDNIGAYQWQIEFHNAGAKFSERCLMAANQVGKTRSGAAEVAIHLTGEYPPWWQGRRFDSPVKGWTGSERTEDSKDLIQSELLGSQGEHGTGWIPKSRIVNATYRQAGVPEVVDKIYVRHKSGGTSELTLKTYQMEAKGWRGKTLDFVWLDEECNQDIFDECLTRVLVKKGIIIKTVTPVLGVSGVVRHFVEGGPGIYIRNVTWDDAPHLDEDEKERLWASYPPHVRETRSKGVPMLGTGAVYPISDDDIVIPYFQFPHHFYRINGLDFGIDHPGTGAFCAWDKGTDTFYVYDEYKKSGETAIYHASALKKHGDWIPNAWPHDGMTRDKGSGIALKDHYRKQGLFMLKDHAQYEQKDKGSHVEPGTIEMLEYMRTGRFKVFAHCTRWLEEKRLYHRKDGQIVKQYDDLMDATRYAFMMRRYAKVKPPAVSKRRRFSGPIVGGQSWRG</sequence>
<organism evidence="3">
    <name type="scientific">marine sediment metagenome</name>
    <dbReference type="NCBI Taxonomy" id="412755"/>
    <lineage>
        <taxon>unclassified sequences</taxon>
        <taxon>metagenomes</taxon>
        <taxon>ecological metagenomes</taxon>
    </lineage>
</organism>
<dbReference type="Gene3D" id="3.40.50.300">
    <property type="entry name" value="P-loop containing nucleotide triphosphate hydrolases"/>
    <property type="match status" value="1"/>
</dbReference>
<name>A0A0F9PXQ6_9ZZZZ</name>
<reference evidence="3" key="1">
    <citation type="journal article" date="2015" name="Nature">
        <title>Complex archaea that bridge the gap between prokaryotes and eukaryotes.</title>
        <authorList>
            <person name="Spang A."/>
            <person name="Saw J.H."/>
            <person name="Jorgensen S.L."/>
            <person name="Zaremba-Niedzwiedzka K."/>
            <person name="Martijn J."/>
            <person name="Lind A.E."/>
            <person name="van Eijk R."/>
            <person name="Schleper C."/>
            <person name="Guy L."/>
            <person name="Ettema T.J."/>
        </authorList>
    </citation>
    <scope>NUCLEOTIDE SEQUENCE</scope>
</reference>
<dbReference type="InterPro" id="IPR027417">
    <property type="entry name" value="P-loop_NTPase"/>
</dbReference>
<evidence type="ECO:0000256" key="1">
    <source>
        <dbReference type="ARBA" id="ARBA00022612"/>
    </source>
</evidence>
<protein>
    <recommendedName>
        <fullName evidence="2">Terminase large subunit gp17-like C-terminal domain-containing protein</fullName>
    </recommendedName>
</protein>
<evidence type="ECO:0000259" key="2">
    <source>
        <dbReference type="Pfam" id="PF17289"/>
    </source>
</evidence>
<dbReference type="InterPro" id="IPR044265">
    <property type="entry name" value="Terminase_large_su_BPP22"/>
</dbReference>
<keyword evidence="1" id="KW-1188">Viral release from host cell</keyword>
<dbReference type="Pfam" id="PF03237">
    <property type="entry name" value="Terminase_6N"/>
    <property type="match status" value="1"/>
</dbReference>
<dbReference type="InterPro" id="IPR035421">
    <property type="entry name" value="Terminase_6C"/>
</dbReference>
<dbReference type="GO" id="GO:0016887">
    <property type="term" value="F:ATP hydrolysis activity"/>
    <property type="evidence" value="ECO:0007669"/>
    <property type="project" value="InterPro"/>
</dbReference>
<dbReference type="EMBL" id="LAZR01002069">
    <property type="protein sequence ID" value="KKN35014.1"/>
    <property type="molecule type" value="Genomic_DNA"/>
</dbReference>
<dbReference type="HAMAP" id="MF_04148">
    <property type="entry name" value="TERL_BPP22"/>
    <property type="match status" value="1"/>
</dbReference>
<dbReference type="AlphaFoldDB" id="A0A0F9PXQ6"/>
<comment type="caution">
    <text evidence="3">The sequence shown here is derived from an EMBL/GenBank/DDBJ whole genome shotgun (WGS) entry which is preliminary data.</text>
</comment>
<accession>A0A0F9PXQ6</accession>
<proteinExistence type="inferred from homology"/>
<gene>
    <name evidence="3" type="ORF">LCGC14_0788040</name>
</gene>
<feature type="domain" description="Terminase large subunit gp17-like C-terminal" evidence="2">
    <location>
        <begin position="300"/>
        <end position="452"/>
    </location>
</feature>
<dbReference type="Pfam" id="PF17289">
    <property type="entry name" value="Terminase_6C"/>
    <property type="match status" value="1"/>
</dbReference>